<dbReference type="InterPro" id="IPR042095">
    <property type="entry name" value="SUMF_sf"/>
</dbReference>
<dbReference type="Pfam" id="PF03781">
    <property type="entry name" value="FGE-sulfatase"/>
    <property type="match status" value="1"/>
</dbReference>
<comment type="caution">
    <text evidence="4">The sequence shown here is derived from an EMBL/GenBank/DDBJ whole genome shotgun (WGS) entry which is preliminary data.</text>
</comment>
<protein>
    <recommendedName>
        <fullName evidence="3">Sulfatase-modifying factor enzyme-like domain-containing protein</fullName>
    </recommendedName>
</protein>
<sequence length="297" mass="34081">MLDEKKGCGCSVSREKQKYLDSQDEEAGQDKVEKSAKMKSPYPRTNEMVYIEGGKFTMGTDDPIFVADGEGPARMVKVKSFYMDKFEVSNSEFELFVNQTQYKTEAEKFGNSFVLENLVSEKVLSKVTQAVAAAPWWVPIDGADWRHPNGPDSFIKEKMDHPVLHVSWNDAIAFCKWAGKRLPTEAEWELFPWGNKENPGDKHWMNIWHGEFPKTNTKEDGYEQTCPVTEFPPQNKFGLKNIIGNAWEWTQDWWDVRHTKDFKDNPKGPSTGTDKSYCYRYRCAARSQNTPDSSAVT</sequence>
<reference evidence="4 5" key="1">
    <citation type="submission" date="2022-12" db="EMBL/GenBank/DDBJ databases">
        <title>Chromosome-level genome of Tegillarca granosa.</title>
        <authorList>
            <person name="Kim J."/>
        </authorList>
    </citation>
    <scope>NUCLEOTIDE SEQUENCE [LARGE SCALE GENOMIC DNA]</scope>
    <source>
        <strain evidence="4">Teg-2019</strain>
        <tissue evidence="4">Adductor muscle</tissue>
    </source>
</reference>
<evidence type="ECO:0000313" key="4">
    <source>
        <dbReference type="EMBL" id="KAJ8302401.1"/>
    </source>
</evidence>
<evidence type="ECO:0000259" key="3">
    <source>
        <dbReference type="Pfam" id="PF03781"/>
    </source>
</evidence>
<dbReference type="InterPro" id="IPR051043">
    <property type="entry name" value="Sulfatase_Mod_Factor_Kinase"/>
</dbReference>
<dbReference type="InterPro" id="IPR005532">
    <property type="entry name" value="SUMF_dom"/>
</dbReference>
<dbReference type="Gene3D" id="3.90.1580.10">
    <property type="entry name" value="paralog of FGE (formylglycine-generating enzyme)"/>
    <property type="match status" value="1"/>
</dbReference>
<comment type="similarity">
    <text evidence="1">Belongs to the sulfatase-modifying factor family.</text>
</comment>
<accession>A0ABQ9EDB1</accession>
<feature type="domain" description="Sulfatase-modifying factor enzyme-like" evidence="3">
    <location>
        <begin position="45"/>
        <end position="295"/>
    </location>
</feature>
<evidence type="ECO:0000313" key="5">
    <source>
        <dbReference type="Proteomes" id="UP001217089"/>
    </source>
</evidence>
<organism evidence="4 5">
    <name type="scientific">Tegillarca granosa</name>
    <name type="common">Malaysian cockle</name>
    <name type="synonym">Anadara granosa</name>
    <dbReference type="NCBI Taxonomy" id="220873"/>
    <lineage>
        <taxon>Eukaryota</taxon>
        <taxon>Metazoa</taxon>
        <taxon>Spiralia</taxon>
        <taxon>Lophotrochozoa</taxon>
        <taxon>Mollusca</taxon>
        <taxon>Bivalvia</taxon>
        <taxon>Autobranchia</taxon>
        <taxon>Pteriomorphia</taxon>
        <taxon>Arcoida</taxon>
        <taxon>Arcoidea</taxon>
        <taxon>Arcidae</taxon>
        <taxon>Tegillarca</taxon>
    </lineage>
</organism>
<feature type="compositionally biased region" description="Basic and acidic residues" evidence="2">
    <location>
        <begin position="1"/>
        <end position="21"/>
    </location>
</feature>
<dbReference type="InterPro" id="IPR016187">
    <property type="entry name" value="CTDL_fold"/>
</dbReference>
<dbReference type="PANTHER" id="PTHR23150">
    <property type="entry name" value="SULFATASE MODIFYING FACTOR 1, 2"/>
    <property type="match status" value="1"/>
</dbReference>
<name>A0ABQ9EDB1_TEGGR</name>
<evidence type="ECO:0000256" key="2">
    <source>
        <dbReference type="SAM" id="MobiDB-lite"/>
    </source>
</evidence>
<dbReference type="SUPFAM" id="SSF56436">
    <property type="entry name" value="C-type lectin-like"/>
    <property type="match status" value="1"/>
</dbReference>
<evidence type="ECO:0000256" key="1">
    <source>
        <dbReference type="ARBA" id="ARBA00005310"/>
    </source>
</evidence>
<dbReference type="Proteomes" id="UP001217089">
    <property type="component" value="Unassembled WGS sequence"/>
</dbReference>
<keyword evidence="5" id="KW-1185">Reference proteome</keyword>
<gene>
    <name evidence="4" type="ORF">KUTeg_021388</name>
</gene>
<dbReference type="PANTHER" id="PTHR23150:SF19">
    <property type="entry name" value="FORMYLGLYCINE-GENERATING ENZYME"/>
    <property type="match status" value="1"/>
</dbReference>
<proteinExistence type="inferred from homology"/>
<feature type="region of interest" description="Disordered" evidence="2">
    <location>
        <begin position="1"/>
        <end position="40"/>
    </location>
</feature>
<dbReference type="EMBL" id="JARBDR010000918">
    <property type="protein sequence ID" value="KAJ8302401.1"/>
    <property type="molecule type" value="Genomic_DNA"/>
</dbReference>